<protein>
    <submittedName>
        <fullName evidence="1">Uncharacterized protein</fullName>
    </submittedName>
</protein>
<dbReference type="Proteomes" id="UP000075714">
    <property type="component" value="Unassembled WGS sequence"/>
</dbReference>
<gene>
    <name evidence="1" type="ORF">GPECTOR_491g441</name>
</gene>
<dbReference type="OrthoDB" id="545818at2759"/>
<sequence length="72" mass="8780">MVFVMMPGSVEDERRFSVMSFLTNKWRNALEKNLRLCTRMLSQRFFTQRDFPYSEALQYFKEGAVQRGRYRK</sequence>
<evidence type="ECO:0000313" key="2">
    <source>
        <dbReference type="Proteomes" id="UP000075714"/>
    </source>
</evidence>
<accession>A0A150FWI7</accession>
<proteinExistence type="predicted"/>
<name>A0A150FWI7_GONPE</name>
<evidence type="ECO:0000313" key="1">
    <source>
        <dbReference type="EMBL" id="KXZ41400.1"/>
    </source>
</evidence>
<organism evidence="1 2">
    <name type="scientific">Gonium pectorale</name>
    <name type="common">Green alga</name>
    <dbReference type="NCBI Taxonomy" id="33097"/>
    <lineage>
        <taxon>Eukaryota</taxon>
        <taxon>Viridiplantae</taxon>
        <taxon>Chlorophyta</taxon>
        <taxon>core chlorophytes</taxon>
        <taxon>Chlorophyceae</taxon>
        <taxon>CS clade</taxon>
        <taxon>Chlamydomonadales</taxon>
        <taxon>Volvocaceae</taxon>
        <taxon>Gonium</taxon>
    </lineage>
</organism>
<comment type="caution">
    <text evidence="1">The sequence shown here is derived from an EMBL/GenBank/DDBJ whole genome shotgun (WGS) entry which is preliminary data.</text>
</comment>
<keyword evidence="2" id="KW-1185">Reference proteome</keyword>
<dbReference type="AlphaFoldDB" id="A0A150FWI7"/>
<reference evidence="2" key="1">
    <citation type="journal article" date="2016" name="Nat. Commun.">
        <title>The Gonium pectorale genome demonstrates co-option of cell cycle regulation during the evolution of multicellularity.</title>
        <authorList>
            <person name="Hanschen E.R."/>
            <person name="Marriage T.N."/>
            <person name="Ferris P.J."/>
            <person name="Hamaji T."/>
            <person name="Toyoda A."/>
            <person name="Fujiyama A."/>
            <person name="Neme R."/>
            <person name="Noguchi H."/>
            <person name="Minakuchi Y."/>
            <person name="Suzuki M."/>
            <person name="Kawai-Toyooka H."/>
            <person name="Smith D.R."/>
            <person name="Sparks H."/>
            <person name="Anderson J."/>
            <person name="Bakaric R."/>
            <person name="Luria V."/>
            <person name="Karger A."/>
            <person name="Kirschner M.W."/>
            <person name="Durand P.M."/>
            <person name="Michod R.E."/>
            <person name="Nozaki H."/>
            <person name="Olson B.J."/>
        </authorList>
    </citation>
    <scope>NUCLEOTIDE SEQUENCE [LARGE SCALE GENOMIC DNA]</scope>
    <source>
        <strain evidence="2">NIES-2863</strain>
    </source>
</reference>
<dbReference type="EMBL" id="LSYV01000488">
    <property type="protein sequence ID" value="KXZ41400.1"/>
    <property type="molecule type" value="Genomic_DNA"/>
</dbReference>